<dbReference type="eggNOG" id="COG0142">
    <property type="taxonomic scope" value="Bacteria"/>
</dbReference>
<dbReference type="NCBIfam" id="NF045485">
    <property type="entry name" value="FPPsyn"/>
    <property type="match status" value="1"/>
</dbReference>
<dbReference type="Proteomes" id="UP000014113">
    <property type="component" value="Unassembled WGS sequence"/>
</dbReference>
<proteinExistence type="inferred from homology"/>
<keyword evidence="14" id="KW-1185">Reference proteome</keyword>
<evidence type="ECO:0000256" key="7">
    <source>
        <dbReference type="ARBA" id="ARBA00022842"/>
    </source>
</evidence>
<dbReference type="PANTHER" id="PTHR43281:SF1">
    <property type="entry name" value="FARNESYL DIPHOSPHATE SYNTHASE"/>
    <property type="match status" value="1"/>
</dbReference>
<gene>
    <name evidence="13" type="ORF">I568_01783</name>
</gene>
<protein>
    <recommendedName>
        <fullName evidence="4">Farnesyl diphosphate synthase</fullName>
        <ecNumber evidence="3">2.5.1.10</ecNumber>
    </recommendedName>
    <alternativeName>
        <fullName evidence="10">(2E,6E)-farnesyl diphosphate synthase</fullName>
    </alternativeName>
    <alternativeName>
        <fullName evidence="9">Geranyltranstransferase</fullName>
    </alternativeName>
</protein>
<organism evidence="13 14">
    <name type="scientific">Enterococcus columbae DSM 7374 = ATCC 51263</name>
    <dbReference type="NCBI Taxonomy" id="1121865"/>
    <lineage>
        <taxon>Bacteria</taxon>
        <taxon>Bacillati</taxon>
        <taxon>Bacillota</taxon>
        <taxon>Bacilli</taxon>
        <taxon>Lactobacillales</taxon>
        <taxon>Enterococcaceae</taxon>
        <taxon>Enterococcus</taxon>
    </lineage>
</organism>
<evidence type="ECO:0000256" key="12">
    <source>
        <dbReference type="RuleBase" id="RU004466"/>
    </source>
</evidence>
<keyword evidence="5 12" id="KW-0808">Transferase</keyword>
<dbReference type="InterPro" id="IPR053378">
    <property type="entry name" value="Prenyl_diphosphate_synthase"/>
</dbReference>
<evidence type="ECO:0000256" key="9">
    <source>
        <dbReference type="ARBA" id="ARBA00032380"/>
    </source>
</evidence>
<evidence type="ECO:0000256" key="8">
    <source>
        <dbReference type="ARBA" id="ARBA00023229"/>
    </source>
</evidence>
<dbReference type="GO" id="GO:0005737">
    <property type="term" value="C:cytoplasm"/>
    <property type="evidence" value="ECO:0007669"/>
    <property type="project" value="UniProtKB-ARBA"/>
</dbReference>
<evidence type="ECO:0000256" key="1">
    <source>
        <dbReference type="ARBA" id="ARBA00001946"/>
    </source>
</evidence>
<dbReference type="SUPFAM" id="SSF48576">
    <property type="entry name" value="Terpenoid synthases"/>
    <property type="match status" value="1"/>
</dbReference>
<evidence type="ECO:0000256" key="6">
    <source>
        <dbReference type="ARBA" id="ARBA00022723"/>
    </source>
</evidence>
<evidence type="ECO:0000256" key="3">
    <source>
        <dbReference type="ARBA" id="ARBA00012439"/>
    </source>
</evidence>
<name>S0KB07_9ENTE</name>
<dbReference type="PATRIC" id="fig|1121865.3.peg.1135"/>
<comment type="cofactor">
    <cofactor evidence="1">
        <name>Mg(2+)</name>
        <dbReference type="ChEBI" id="CHEBI:18420"/>
    </cofactor>
</comment>
<dbReference type="PANTHER" id="PTHR43281">
    <property type="entry name" value="FARNESYL DIPHOSPHATE SYNTHASE"/>
    <property type="match status" value="1"/>
</dbReference>
<dbReference type="EMBL" id="ASWJ01000008">
    <property type="protein sequence ID" value="EOW80606.1"/>
    <property type="molecule type" value="Genomic_DNA"/>
</dbReference>
<evidence type="ECO:0000256" key="4">
    <source>
        <dbReference type="ARBA" id="ARBA00015100"/>
    </source>
</evidence>
<evidence type="ECO:0000313" key="13">
    <source>
        <dbReference type="EMBL" id="EOW80606.1"/>
    </source>
</evidence>
<dbReference type="STRING" id="1121865.OMW_01163"/>
<sequence length="290" mass="32128">MQTIEHELAQVEALMQQFIVTHTNDEKLQESMRYSVQAGGKRIRPQIVLMVTEALGGKIDWNTYRASAAIEMIHTYSLIHDDLPAMDDDDLRRGKPTNHKVFGEAMAILAGDALLTMAFELLSHLTLSSKQSLRLIRLLAESAGASGMVAGQAADILAEEKQLALNDLMFIHRRKTGKLIECAFLFGAILAEASHEQQILCQQLGQEVGVAFQIRDDLLDVLSTTEELGKVVHRDEALQKSTYPQLLGIDRAKEAFAQRLAQADELLAKLAASGAETYLLQSLIHRLKID</sequence>
<dbReference type="GO" id="GO:0046872">
    <property type="term" value="F:metal ion binding"/>
    <property type="evidence" value="ECO:0007669"/>
    <property type="project" value="UniProtKB-KW"/>
</dbReference>
<dbReference type="Pfam" id="PF00348">
    <property type="entry name" value="polyprenyl_synt"/>
    <property type="match status" value="1"/>
</dbReference>
<dbReference type="SFLD" id="SFLDG01017">
    <property type="entry name" value="Polyprenyl_Transferase_Like"/>
    <property type="match status" value="1"/>
</dbReference>
<dbReference type="EC" id="2.5.1.10" evidence="3"/>
<comment type="similarity">
    <text evidence="2 12">Belongs to the FPP/GGPP synthase family.</text>
</comment>
<evidence type="ECO:0000313" key="14">
    <source>
        <dbReference type="Proteomes" id="UP000014113"/>
    </source>
</evidence>
<evidence type="ECO:0000256" key="5">
    <source>
        <dbReference type="ARBA" id="ARBA00022679"/>
    </source>
</evidence>
<accession>S0KB07</accession>
<dbReference type="OrthoDB" id="9805316at2"/>
<dbReference type="InterPro" id="IPR008949">
    <property type="entry name" value="Isoprenoid_synthase_dom_sf"/>
</dbReference>
<dbReference type="Gene3D" id="1.10.600.10">
    <property type="entry name" value="Farnesyl Diphosphate Synthase"/>
    <property type="match status" value="1"/>
</dbReference>
<dbReference type="AlphaFoldDB" id="S0KB07"/>
<dbReference type="PROSITE" id="PS00723">
    <property type="entry name" value="POLYPRENYL_SYNTHASE_1"/>
    <property type="match status" value="1"/>
</dbReference>
<dbReference type="GO" id="GO:0016114">
    <property type="term" value="P:terpenoid biosynthetic process"/>
    <property type="evidence" value="ECO:0007669"/>
    <property type="project" value="UniProtKB-ARBA"/>
</dbReference>
<keyword evidence="6" id="KW-0479">Metal-binding</keyword>
<dbReference type="FunFam" id="1.10.600.10:FF:000001">
    <property type="entry name" value="Geranylgeranyl diphosphate synthase"/>
    <property type="match status" value="1"/>
</dbReference>
<evidence type="ECO:0000256" key="10">
    <source>
        <dbReference type="ARBA" id="ARBA00032873"/>
    </source>
</evidence>
<comment type="catalytic activity">
    <reaction evidence="11">
        <text>isopentenyl diphosphate + (2E)-geranyl diphosphate = (2E,6E)-farnesyl diphosphate + diphosphate</text>
        <dbReference type="Rhea" id="RHEA:19361"/>
        <dbReference type="ChEBI" id="CHEBI:33019"/>
        <dbReference type="ChEBI" id="CHEBI:58057"/>
        <dbReference type="ChEBI" id="CHEBI:128769"/>
        <dbReference type="ChEBI" id="CHEBI:175763"/>
        <dbReference type="EC" id="2.5.1.10"/>
    </reaction>
</comment>
<dbReference type="SFLD" id="SFLDS00005">
    <property type="entry name" value="Isoprenoid_Synthase_Type_I"/>
    <property type="match status" value="1"/>
</dbReference>
<dbReference type="InterPro" id="IPR000092">
    <property type="entry name" value="Polyprenyl_synt"/>
</dbReference>
<dbReference type="InterPro" id="IPR033749">
    <property type="entry name" value="Polyprenyl_synt_CS"/>
</dbReference>
<dbReference type="RefSeq" id="WP_016183305.1">
    <property type="nucleotide sequence ID" value="NZ_JXKI01000001.1"/>
</dbReference>
<evidence type="ECO:0000256" key="2">
    <source>
        <dbReference type="ARBA" id="ARBA00006706"/>
    </source>
</evidence>
<dbReference type="CDD" id="cd00685">
    <property type="entry name" value="Trans_IPPS_HT"/>
    <property type="match status" value="1"/>
</dbReference>
<evidence type="ECO:0000256" key="11">
    <source>
        <dbReference type="ARBA" id="ARBA00049399"/>
    </source>
</evidence>
<keyword evidence="8" id="KW-0414">Isoprene biosynthesis</keyword>
<comment type="caution">
    <text evidence="13">The sequence shown here is derived from an EMBL/GenBank/DDBJ whole genome shotgun (WGS) entry which is preliminary data.</text>
</comment>
<dbReference type="PROSITE" id="PS00444">
    <property type="entry name" value="POLYPRENYL_SYNTHASE_2"/>
    <property type="match status" value="1"/>
</dbReference>
<reference evidence="13 14" key="1">
    <citation type="submission" date="2013-03" db="EMBL/GenBank/DDBJ databases">
        <title>The Genome Sequence of Enterococcus columbae ATCC_51263 (PacBio/Illumina hybrid assembly).</title>
        <authorList>
            <consortium name="The Broad Institute Genomics Platform"/>
            <consortium name="The Broad Institute Genome Sequencing Center for Infectious Disease"/>
            <person name="Earl A."/>
            <person name="Russ C."/>
            <person name="Gilmore M."/>
            <person name="Surin D."/>
            <person name="Walker B."/>
            <person name="Young S."/>
            <person name="Zeng Q."/>
            <person name="Gargeya S."/>
            <person name="Fitzgerald M."/>
            <person name="Haas B."/>
            <person name="Abouelleil A."/>
            <person name="Allen A.W."/>
            <person name="Alvarado L."/>
            <person name="Arachchi H.M."/>
            <person name="Berlin A.M."/>
            <person name="Chapman S.B."/>
            <person name="Gainer-Dewar J."/>
            <person name="Goldberg J."/>
            <person name="Griggs A."/>
            <person name="Gujja S."/>
            <person name="Hansen M."/>
            <person name="Howarth C."/>
            <person name="Imamovic A."/>
            <person name="Ireland A."/>
            <person name="Larimer J."/>
            <person name="McCowan C."/>
            <person name="Murphy C."/>
            <person name="Pearson M."/>
            <person name="Poon T.W."/>
            <person name="Priest M."/>
            <person name="Roberts A."/>
            <person name="Saif S."/>
            <person name="Shea T."/>
            <person name="Sisk P."/>
            <person name="Sykes S."/>
            <person name="Wortman J."/>
            <person name="Nusbaum C."/>
            <person name="Birren B."/>
        </authorList>
    </citation>
    <scope>NUCLEOTIDE SEQUENCE [LARGE SCALE GENOMIC DNA]</scope>
    <source>
        <strain evidence="13 14">ATCC 51263</strain>
    </source>
</reference>
<dbReference type="GO" id="GO:0004337">
    <property type="term" value="F:(2E,6E)-farnesyl diphosphate synthase activity"/>
    <property type="evidence" value="ECO:0007669"/>
    <property type="project" value="UniProtKB-EC"/>
</dbReference>
<keyword evidence="7" id="KW-0460">Magnesium</keyword>